<dbReference type="EMBL" id="AOPZ01000220">
    <property type="protein sequence ID" value="EPH42600.1"/>
    <property type="molecule type" value="Genomic_DNA"/>
</dbReference>
<feature type="transmembrane region" description="Helical" evidence="1">
    <location>
        <begin position="133"/>
        <end position="154"/>
    </location>
</feature>
<keyword evidence="1" id="KW-0472">Membrane</keyword>
<keyword evidence="1" id="KW-0812">Transmembrane</keyword>
<organism evidence="2 3">
    <name type="scientific">Streptomyces aurantiacus JA 4570</name>
    <dbReference type="NCBI Taxonomy" id="1286094"/>
    <lineage>
        <taxon>Bacteria</taxon>
        <taxon>Bacillati</taxon>
        <taxon>Actinomycetota</taxon>
        <taxon>Actinomycetes</taxon>
        <taxon>Kitasatosporales</taxon>
        <taxon>Streptomycetaceae</taxon>
        <taxon>Streptomyces</taxon>
        <taxon>Streptomyces aurantiacus group</taxon>
    </lineage>
</organism>
<dbReference type="Proteomes" id="UP000014629">
    <property type="component" value="Unassembled WGS sequence"/>
</dbReference>
<accession>S3ZW35</accession>
<dbReference type="PATRIC" id="fig|1286094.4.peg.4313"/>
<dbReference type="AlphaFoldDB" id="S3ZW35"/>
<evidence type="ECO:0000313" key="2">
    <source>
        <dbReference type="EMBL" id="EPH42600.1"/>
    </source>
</evidence>
<feature type="transmembrane region" description="Helical" evidence="1">
    <location>
        <begin position="12"/>
        <end position="29"/>
    </location>
</feature>
<sequence>MSRRTCGLTLRGLACALLAWQVWLVWHLSTYGVATVGWACDSDGCGSDQLAVVAPEIGIASAVLLGCLAARFLHGATAGAVIALSAGGAAAGWYDAVADGRVGYGTVTDFMLVVPAGRHTVSGWLAFSWSVAAFSWSVAAAGCFVAVWGGAVSLRRTAALRRLRGDFTTAQARLEGWRPVRGRRGEVTVVFHDTRGARHSVPVVVDRAALDRPVLAVYDRARPADPGRTRVAVPRRRPLRPS</sequence>
<dbReference type="RefSeq" id="WP_016642491.1">
    <property type="nucleotide sequence ID" value="NZ_AOPZ01000220.1"/>
</dbReference>
<feature type="transmembrane region" description="Helical" evidence="1">
    <location>
        <begin position="76"/>
        <end position="94"/>
    </location>
</feature>
<keyword evidence="1" id="KW-1133">Transmembrane helix</keyword>
<dbReference type="OrthoDB" id="4155387at2"/>
<name>S3ZW35_9ACTN</name>
<proteinExistence type="predicted"/>
<evidence type="ECO:0000256" key="1">
    <source>
        <dbReference type="SAM" id="Phobius"/>
    </source>
</evidence>
<protein>
    <submittedName>
        <fullName evidence="2">Uncharacterized protein</fullName>
    </submittedName>
</protein>
<keyword evidence="3" id="KW-1185">Reference proteome</keyword>
<evidence type="ECO:0000313" key="3">
    <source>
        <dbReference type="Proteomes" id="UP000014629"/>
    </source>
</evidence>
<feature type="transmembrane region" description="Helical" evidence="1">
    <location>
        <begin position="49"/>
        <end position="69"/>
    </location>
</feature>
<comment type="caution">
    <text evidence="2">The sequence shown here is derived from an EMBL/GenBank/DDBJ whole genome shotgun (WGS) entry which is preliminary data.</text>
</comment>
<gene>
    <name evidence="2" type="ORF">STRAU_4364</name>
</gene>
<reference evidence="2 3" key="1">
    <citation type="submission" date="2013-02" db="EMBL/GenBank/DDBJ databases">
        <title>Draft Genome Sequence of Streptomyces aurantiacus, Which Produces Setomimycin.</title>
        <authorList>
            <person name="Gruening B.A."/>
            <person name="Praeg A."/>
            <person name="Erxleben A."/>
            <person name="Guenther S."/>
            <person name="Mueller M."/>
        </authorList>
    </citation>
    <scope>NUCLEOTIDE SEQUENCE [LARGE SCALE GENOMIC DNA]</scope>
    <source>
        <strain evidence="2 3">JA 4570</strain>
    </source>
</reference>